<proteinExistence type="predicted"/>
<protein>
    <submittedName>
        <fullName evidence="1">Uncharacterized protein</fullName>
    </submittedName>
</protein>
<dbReference type="Proteomes" id="UP001148662">
    <property type="component" value="Unassembled WGS sequence"/>
</dbReference>
<name>A0ACC1T5A6_9APHY</name>
<sequence>MTSSYIVNGAGNGTYPRLEIANLMQDEYQFSLFMQAMSRIQSQDYQPKPASWQEIGGIHGLPYTRWSGDPQGPDDDQDPQGWGGYCYHASVLFPPWHRVLLLLVEQAVCTEARNIVSAIGQNSNVGADEQAQWNDAATKLRFPYWDWSATSVQTTGLPAIFETPSVDVRGPGGTKITLDNPIRTYNFNPIPDGATNEDIAGMQVNFQDWTRTYRWATNQGDQTDDNVQELNKALEDGVDIQDVDFTSDAKIRQKLGRIFSFPQSAPQELWSTYWDYFSNTSPQSAAPPDAATIAPIEEPHNWVHLTIGGDGDMAFNDLAGFDPIFYFHHCNVDRLYALWEYVYPDYWLGQGYYDDSGNLVQYVDPAGTYQEVAGTPLTESSPLAPFRKSDSEYWTSADVRGLQPGQGRNKCA</sequence>
<organism evidence="1 2">
    <name type="scientific">Phlebia brevispora</name>
    <dbReference type="NCBI Taxonomy" id="194682"/>
    <lineage>
        <taxon>Eukaryota</taxon>
        <taxon>Fungi</taxon>
        <taxon>Dikarya</taxon>
        <taxon>Basidiomycota</taxon>
        <taxon>Agaricomycotina</taxon>
        <taxon>Agaricomycetes</taxon>
        <taxon>Polyporales</taxon>
        <taxon>Meruliaceae</taxon>
        <taxon>Phlebia</taxon>
    </lineage>
</organism>
<gene>
    <name evidence="1" type="ORF">NM688_g3683</name>
</gene>
<dbReference type="EMBL" id="JANHOG010000554">
    <property type="protein sequence ID" value="KAJ3553309.1"/>
    <property type="molecule type" value="Genomic_DNA"/>
</dbReference>
<reference evidence="1" key="1">
    <citation type="submission" date="2022-07" db="EMBL/GenBank/DDBJ databases">
        <title>Genome Sequence of Phlebia brevispora.</title>
        <authorList>
            <person name="Buettner E."/>
        </authorList>
    </citation>
    <scope>NUCLEOTIDE SEQUENCE</scope>
    <source>
        <strain evidence="1">MPL23</strain>
    </source>
</reference>
<evidence type="ECO:0000313" key="1">
    <source>
        <dbReference type="EMBL" id="KAJ3553309.1"/>
    </source>
</evidence>
<evidence type="ECO:0000313" key="2">
    <source>
        <dbReference type="Proteomes" id="UP001148662"/>
    </source>
</evidence>
<keyword evidence="2" id="KW-1185">Reference proteome</keyword>
<accession>A0ACC1T5A6</accession>
<comment type="caution">
    <text evidence="1">The sequence shown here is derived from an EMBL/GenBank/DDBJ whole genome shotgun (WGS) entry which is preliminary data.</text>
</comment>